<evidence type="ECO:0000313" key="2">
    <source>
        <dbReference type="Proteomes" id="UP000004995"/>
    </source>
</evidence>
<dbReference type="STRING" id="4555.A0A0Q3QKL3"/>
<name>A0A0Q3QKL3_SETIT</name>
<sequence>MRERKCGWITSPPMVCAHGGDSTNAFPNS</sequence>
<dbReference type="EnsemblPlants" id="KQK94147">
    <property type="protein sequence ID" value="KQK94147"/>
    <property type="gene ID" value="SETIT_0280282mg"/>
</dbReference>
<accession>A0A0Q3QKL3</accession>
<protein>
    <submittedName>
        <fullName evidence="1">Uncharacterized protein</fullName>
    </submittedName>
</protein>
<dbReference type="InParanoid" id="A0A0Q3QKL3"/>
<dbReference type="Gramene" id="KQK94147">
    <property type="protein sequence ID" value="KQK94147"/>
    <property type="gene ID" value="SETIT_0280282mg"/>
</dbReference>
<dbReference type="AlphaFoldDB" id="A0A0Q3QKL3"/>
<dbReference type="EMBL" id="AGNK02004765">
    <property type="status" value="NOT_ANNOTATED_CDS"/>
    <property type="molecule type" value="Genomic_DNA"/>
</dbReference>
<evidence type="ECO:0000313" key="1">
    <source>
        <dbReference type="EnsemblPlants" id="KQK94147"/>
    </source>
</evidence>
<organism evidence="1 2">
    <name type="scientific">Setaria italica</name>
    <name type="common">Foxtail millet</name>
    <name type="synonym">Panicum italicum</name>
    <dbReference type="NCBI Taxonomy" id="4555"/>
    <lineage>
        <taxon>Eukaryota</taxon>
        <taxon>Viridiplantae</taxon>
        <taxon>Streptophyta</taxon>
        <taxon>Embryophyta</taxon>
        <taxon>Tracheophyta</taxon>
        <taxon>Spermatophyta</taxon>
        <taxon>Magnoliopsida</taxon>
        <taxon>Liliopsida</taxon>
        <taxon>Poales</taxon>
        <taxon>Poaceae</taxon>
        <taxon>PACMAD clade</taxon>
        <taxon>Panicoideae</taxon>
        <taxon>Panicodae</taxon>
        <taxon>Paniceae</taxon>
        <taxon>Cenchrinae</taxon>
        <taxon>Setaria</taxon>
    </lineage>
</organism>
<proteinExistence type="predicted"/>
<keyword evidence="2" id="KW-1185">Reference proteome</keyword>
<reference evidence="2" key="1">
    <citation type="journal article" date="2012" name="Nat. Biotechnol.">
        <title>Reference genome sequence of the model plant Setaria.</title>
        <authorList>
            <person name="Bennetzen J.L."/>
            <person name="Schmutz J."/>
            <person name="Wang H."/>
            <person name="Percifield R."/>
            <person name="Hawkins J."/>
            <person name="Pontaroli A.C."/>
            <person name="Estep M."/>
            <person name="Feng L."/>
            <person name="Vaughn J.N."/>
            <person name="Grimwood J."/>
            <person name="Jenkins J."/>
            <person name="Barry K."/>
            <person name="Lindquist E."/>
            <person name="Hellsten U."/>
            <person name="Deshpande S."/>
            <person name="Wang X."/>
            <person name="Wu X."/>
            <person name="Mitros T."/>
            <person name="Triplett J."/>
            <person name="Yang X."/>
            <person name="Ye C.Y."/>
            <person name="Mauro-Herrera M."/>
            <person name="Wang L."/>
            <person name="Li P."/>
            <person name="Sharma M."/>
            <person name="Sharma R."/>
            <person name="Ronald P.C."/>
            <person name="Panaud O."/>
            <person name="Kellogg E.A."/>
            <person name="Brutnell T.P."/>
            <person name="Doust A.N."/>
            <person name="Tuskan G.A."/>
            <person name="Rokhsar D."/>
            <person name="Devos K.M."/>
        </authorList>
    </citation>
    <scope>NUCLEOTIDE SEQUENCE [LARGE SCALE GENOMIC DNA]</scope>
    <source>
        <strain evidence="2">cv. Yugu1</strain>
    </source>
</reference>
<reference evidence="1" key="2">
    <citation type="submission" date="2018-08" db="UniProtKB">
        <authorList>
            <consortium name="EnsemblPlants"/>
        </authorList>
    </citation>
    <scope>IDENTIFICATION</scope>
    <source>
        <strain evidence="1">Yugu1</strain>
    </source>
</reference>
<dbReference type="Proteomes" id="UP000004995">
    <property type="component" value="Unassembled WGS sequence"/>
</dbReference>